<comment type="caution">
    <text evidence="2">The sequence shown here is derived from an EMBL/GenBank/DDBJ whole genome shotgun (WGS) entry which is preliminary data.</text>
</comment>
<dbReference type="Proteomes" id="UP000294003">
    <property type="component" value="Unassembled WGS sequence"/>
</dbReference>
<keyword evidence="3" id="KW-1185">Reference proteome</keyword>
<keyword evidence="1" id="KW-0472">Membrane</keyword>
<feature type="transmembrane region" description="Helical" evidence="1">
    <location>
        <begin position="109"/>
        <end position="131"/>
    </location>
</feature>
<keyword evidence="1" id="KW-0812">Transmembrane</keyword>
<organism evidence="2 3">
    <name type="scientific">Monosporascus cannonballus</name>
    <dbReference type="NCBI Taxonomy" id="155416"/>
    <lineage>
        <taxon>Eukaryota</taxon>
        <taxon>Fungi</taxon>
        <taxon>Dikarya</taxon>
        <taxon>Ascomycota</taxon>
        <taxon>Pezizomycotina</taxon>
        <taxon>Sordariomycetes</taxon>
        <taxon>Xylariomycetidae</taxon>
        <taxon>Xylariales</taxon>
        <taxon>Xylariales incertae sedis</taxon>
        <taxon>Monosporascus</taxon>
    </lineage>
</organism>
<gene>
    <name evidence="2" type="ORF">DL762_004144</name>
</gene>
<evidence type="ECO:0000313" key="3">
    <source>
        <dbReference type="Proteomes" id="UP000294003"/>
    </source>
</evidence>
<dbReference type="EMBL" id="QJNS01000098">
    <property type="protein sequence ID" value="RYO87600.1"/>
    <property type="molecule type" value="Genomic_DNA"/>
</dbReference>
<feature type="transmembrane region" description="Helical" evidence="1">
    <location>
        <begin position="44"/>
        <end position="68"/>
    </location>
</feature>
<proteinExistence type="predicted"/>
<evidence type="ECO:0000256" key="1">
    <source>
        <dbReference type="SAM" id="Phobius"/>
    </source>
</evidence>
<feature type="transmembrane region" description="Helical" evidence="1">
    <location>
        <begin position="12"/>
        <end position="38"/>
    </location>
</feature>
<reference evidence="2 3" key="1">
    <citation type="submission" date="2018-06" db="EMBL/GenBank/DDBJ databases">
        <title>Complete Genomes of Monosporascus.</title>
        <authorList>
            <person name="Robinson A.J."/>
            <person name="Natvig D.O."/>
        </authorList>
    </citation>
    <scope>NUCLEOTIDE SEQUENCE [LARGE SCALE GENOMIC DNA]</scope>
    <source>
        <strain evidence="2 3">CBS 609.92</strain>
    </source>
</reference>
<keyword evidence="1" id="KW-1133">Transmembrane helix</keyword>
<sequence>MAVFDYPYRKSINITAWVLQIIVCLIYIAMSAFVVAVADDVGQYGSLFAISGGIHIAIAGLTIVLDIVEMILIGRKRMHPALYLTSACIKTLIWTIMFILNLIALSPLAVVFCAVLAGTSIAQLIYGARLVHRKRKGTLRGGGYVPAVNPGAAHMETGYGQQQPVYANYAGNINTAYDTGYGNPPAPGYYYQTSQGTEYKPPPSPAPPQHQYYGQPQAPGSFPENRQEVAARDFGYHVRADLWFGLENRSPPSNKKSMHIAPVKARSDGPRYTAAGELPAPSDHQLPLRVLTAGLPRIVRPRAAGRRYSAKESLHVVIVARDATALESIDGFDERIVLLDPVQETGFSKAGRECDVILDCVRRCGPASPVLARGGKPVQRRRRRLEREVPTSVEKMATWKLLDAQTVPLKDIEQVWNDKELGRSGPVVSVPLTGHVLSSNTSLSIGAIPKALPIPQEIVRCQEIMYAVIPGQNVFAMVSCCQPNPIRVVDVCWEWCQVPSAMADGSATQ</sequence>
<evidence type="ECO:0000313" key="2">
    <source>
        <dbReference type="EMBL" id="RYO87600.1"/>
    </source>
</evidence>
<protein>
    <submittedName>
        <fullName evidence="2">Uncharacterized protein</fullName>
    </submittedName>
</protein>
<feature type="transmembrane region" description="Helical" evidence="1">
    <location>
        <begin position="80"/>
        <end position="103"/>
    </location>
</feature>
<accession>A0ABY0H8W7</accession>
<name>A0ABY0H8W7_9PEZI</name>